<feature type="region of interest" description="Disordered" evidence="1">
    <location>
        <begin position="42"/>
        <end position="68"/>
    </location>
</feature>
<organism evidence="2 3">
    <name type="scientific">Brassica cretica</name>
    <name type="common">Mustard</name>
    <dbReference type="NCBI Taxonomy" id="69181"/>
    <lineage>
        <taxon>Eukaryota</taxon>
        <taxon>Viridiplantae</taxon>
        <taxon>Streptophyta</taxon>
        <taxon>Embryophyta</taxon>
        <taxon>Tracheophyta</taxon>
        <taxon>Spermatophyta</taxon>
        <taxon>Magnoliopsida</taxon>
        <taxon>eudicotyledons</taxon>
        <taxon>Gunneridae</taxon>
        <taxon>Pentapetalae</taxon>
        <taxon>rosids</taxon>
        <taxon>malvids</taxon>
        <taxon>Brassicales</taxon>
        <taxon>Brassicaceae</taxon>
        <taxon>Brassiceae</taxon>
        <taxon>Brassica</taxon>
    </lineage>
</organism>
<proteinExistence type="predicted"/>
<reference evidence="2" key="1">
    <citation type="submission" date="2019-12" db="EMBL/GenBank/DDBJ databases">
        <title>Genome sequencing and annotation of Brassica cretica.</title>
        <authorList>
            <person name="Studholme D.J."/>
            <person name="Sarris P."/>
        </authorList>
    </citation>
    <scope>NUCLEOTIDE SEQUENCE</scope>
    <source>
        <strain evidence="2">PFS-109/04</strain>
        <tissue evidence="2">Leaf</tissue>
    </source>
</reference>
<dbReference type="Proteomes" id="UP000712600">
    <property type="component" value="Unassembled WGS sequence"/>
</dbReference>
<dbReference type="AlphaFoldDB" id="A0A8S9N7V5"/>
<comment type="caution">
    <text evidence="2">The sequence shown here is derived from an EMBL/GenBank/DDBJ whole genome shotgun (WGS) entry which is preliminary data.</text>
</comment>
<evidence type="ECO:0000313" key="2">
    <source>
        <dbReference type="EMBL" id="KAF3488800.1"/>
    </source>
</evidence>
<protein>
    <submittedName>
        <fullName evidence="2">Uncharacterized protein</fullName>
    </submittedName>
</protein>
<accession>A0A8S9N7V5</accession>
<feature type="compositionally biased region" description="Basic and acidic residues" evidence="1">
    <location>
        <begin position="59"/>
        <end position="68"/>
    </location>
</feature>
<gene>
    <name evidence="2" type="ORF">F2Q69_00055797</name>
</gene>
<name>A0A8S9N7V5_BRACR</name>
<evidence type="ECO:0000256" key="1">
    <source>
        <dbReference type="SAM" id="MobiDB-lite"/>
    </source>
</evidence>
<dbReference type="EMBL" id="QGKX02002183">
    <property type="protein sequence ID" value="KAF3488800.1"/>
    <property type="molecule type" value="Genomic_DNA"/>
</dbReference>
<sequence length="87" mass="9538">MVRAQHLVGEAVLRVWEAGPSHAHVHSRRSEGKQMCATERELVYRRRTESGGNGGGGRRRVEASESCSSHENRIGDFNVLVSVAAPN</sequence>
<evidence type="ECO:0000313" key="3">
    <source>
        <dbReference type="Proteomes" id="UP000712600"/>
    </source>
</evidence>